<comment type="caution">
    <text evidence="1">The sequence shown here is derived from an EMBL/GenBank/DDBJ whole genome shotgun (WGS) entry which is preliminary data.</text>
</comment>
<dbReference type="AlphaFoldDB" id="A0A3A4A4Z8"/>
<proteinExistence type="predicted"/>
<dbReference type="Pfam" id="PF04883">
    <property type="entry name" value="HK97-gp10_like"/>
    <property type="match status" value="1"/>
</dbReference>
<organism evidence="1 2">
    <name type="scientific">Bailinhaonella thermotolerans</name>
    <dbReference type="NCBI Taxonomy" id="1070861"/>
    <lineage>
        <taxon>Bacteria</taxon>
        <taxon>Bacillati</taxon>
        <taxon>Actinomycetota</taxon>
        <taxon>Actinomycetes</taxon>
        <taxon>Streptosporangiales</taxon>
        <taxon>Streptosporangiaceae</taxon>
        <taxon>Bailinhaonella</taxon>
    </lineage>
</organism>
<dbReference type="OrthoDB" id="4457835at2"/>
<evidence type="ECO:0000313" key="1">
    <source>
        <dbReference type="EMBL" id="RJL19407.1"/>
    </source>
</evidence>
<reference evidence="1 2" key="1">
    <citation type="submission" date="2018-09" db="EMBL/GenBank/DDBJ databases">
        <title>YIM 75507 draft genome.</title>
        <authorList>
            <person name="Tang S."/>
            <person name="Feng Y."/>
        </authorList>
    </citation>
    <scope>NUCLEOTIDE SEQUENCE [LARGE SCALE GENOMIC DNA]</scope>
    <source>
        <strain evidence="1 2">YIM 75507</strain>
    </source>
</reference>
<protein>
    <submittedName>
        <fullName evidence="1">HK97 gp10 family phage protein</fullName>
    </submittedName>
</protein>
<dbReference type="EMBL" id="QZEY01000039">
    <property type="protein sequence ID" value="RJL19407.1"/>
    <property type="molecule type" value="Genomic_DNA"/>
</dbReference>
<name>A0A3A4A4Z8_9ACTN</name>
<evidence type="ECO:0000313" key="2">
    <source>
        <dbReference type="Proteomes" id="UP000265768"/>
    </source>
</evidence>
<sequence length="165" mass="18465">MISRRRRRCAGMPVTIEVHRAQVERVLSSPEGPVYRMVRRMANTVLNEAKRRVPVDHGTLRASLQVAMHTSPGRVWAVIGSSLHYAIYVHNGTGIYGPRKRRIVPISSKVLAWESRDPKTTPKNRGTMVFAPSVAGMEPRPFLVDALQDVAQRRGWNFRRGGGGS</sequence>
<accession>A0A3A4A4Z8</accession>
<gene>
    <name evidence="1" type="ORF">D5H75_40415</name>
</gene>
<dbReference type="InterPro" id="IPR010064">
    <property type="entry name" value="HK97-gp10_tail"/>
</dbReference>
<keyword evidence="2" id="KW-1185">Reference proteome</keyword>
<dbReference type="Proteomes" id="UP000265768">
    <property type="component" value="Unassembled WGS sequence"/>
</dbReference>